<evidence type="ECO:0000256" key="1">
    <source>
        <dbReference type="ARBA" id="ARBA00009080"/>
    </source>
</evidence>
<proteinExistence type="inferred from homology"/>
<dbReference type="STRING" id="2017.SAMN05444320_10598"/>
<evidence type="ECO:0000313" key="5">
    <source>
        <dbReference type="EMBL" id="SHF81736.1"/>
    </source>
</evidence>
<dbReference type="Proteomes" id="UP000184501">
    <property type="component" value="Unassembled WGS sequence"/>
</dbReference>
<dbReference type="Gene3D" id="3.40.50.720">
    <property type="entry name" value="NAD(P)-binding Rossmann-like Domain"/>
    <property type="match status" value="1"/>
</dbReference>
<evidence type="ECO:0000256" key="2">
    <source>
        <dbReference type="ARBA" id="ARBA00023002"/>
    </source>
</evidence>
<reference evidence="5 6" key="1">
    <citation type="submission" date="2016-11" db="EMBL/GenBank/DDBJ databases">
        <authorList>
            <person name="Jaros S."/>
            <person name="Januszkiewicz K."/>
            <person name="Wedrychowicz H."/>
        </authorList>
    </citation>
    <scope>NUCLEOTIDE SEQUENCE [LARGE SCALE GENOMIC DNA]</scope>
    <source>
        <strain evidence="5 6">DSM 44523</strain>
    </source>
</reference>
<keyword evidence="2" id="KW-0560">Oxidoreductase</keyword>
<dbReference type="GO" id="GO:0050661">
    <property type="term" value="F:NADP binding"/>
    <property type="evidence" value="ECO:0007669"/>
    <property type="project" value="InterPro"/>
</dbReference>
<dbReference type="OrthoDB" id="9135493at2"/>
<dbReference type="PANTHER" id="PTHR43580:SF2">
    <property type="entry name" value="CYTOKINE-LIKE NUCLEAR FACTOR N-PAC"/>
    <property type="match status" value="1"/>
</dbReference>
<name>A0A1M5ERG1_STRHI</name>
<gene>
    <name evidence="5" type="ORF">SAMN05444320_10598</name>
</gene>
<feature type="domain" description="6-phosphogluconate dehydrogenase NADP-binding" evidence="3">
    <location>
        <begin position="3"/>
        <end position="156"/>
    </location>
</feature>
<dbReference type="PIRSF" id="PIRSF000103">
    <property type="entry name" value="HIBADH"/>
    <property type="match status" value="1"/>
</dbReference>
<dbReference type="InterPro" id="IPR036291">
    <property type="entry name" value="NAD(P)-bd_dom_sf"/>
</dbReference>
<dbReference type="SUPFAM" id="SSF51735">
    <property type="entry name" value="NAD(P)-binding Rossmann-fold domains"/>
    <property type="match status" value="1"/>
</dbReference>
<dbReference type="InterPro" id="IPR006115">
    <property type="entry name" value="6PGDH_NADP-bd"/>
</dbReference>
<protein>
    <submittedName>
        <fullName evidence="5">3-hydroxyisobutyrate dehydrogenase</fullName>
    </submittedName>
</protein>
<dbReference type="InterPro" id="IPR013328">
    <property type="entry name" value="6PGD_dom2"/>
</dbReference>
<dbReference type="InterPro" id="IPR051265">
    <property type="entry name" value="HIBADH-related_NP60_sf"/>
</dbReference>
<sequence>MADVAVIGAGVTGAAVARACAGAGLSVVVWNRSPARAEALAGPAVTPRRTVEEAVRSSRTVVLALIGYDVSRAVLEPAERWLDGRLVVQTANGSHDDVGPFARWVEAAGGRCLDAAFLGHPRAIGTPDNHTVYSGRSECYDEAVALREALGGRAVHLGQDITRAKACLTVAAVWYYAGVNGFLECVTFALRTGVPLAEFAKSVPLHQTRVQRAIDVGVELVRRGDYRFGQQPLTAHLDALRQLASFAEETGITRSFLPVLRDRVRQAIDDGYHDEHITVLCEQFPRPTAGRLEHR</sequence>
<dbReference type="Pfam" id="PF03446">
    <property type="entry name" value="NAD_binding_2"/>
    <property type="match status" value="1"/>
</dbReference>
<keyword evidence="6" id="KW-1185">Reference proteome</keyword>
<dbReference type="PANTHER" id="PTHR43580">
    <property type="entry name" value="OXIDOREDUCTASE GLYR1-RELATED"/>
    <property type="match status" value="1"/>
</dbReference>
<organism evidence="5 6">
    <name type="scientific">Streptoalloteichus hindustanus</name>
    <dbReference type="NCBI Taxonomy" id="2017"/>
    <lineage>
        <taxon>Bacteria</taxon>
        <taxon>Bacillati</taxon>
        <taxon>Actinomycetota</taxon>
        <taxon>Actinomycetes</taxon>
        <taxon>Pseudonocardiales</taxon>
        <taxon>Pseudonocardiaceae</taxon>
        <taxon>Streptoalloteichus</taxon>
    </lineage>
</organism>
<dbReference type="GO" id="GO:0016491">
    <property type="term" value="F:oxidoreductase activity"/>
    <property type="evidence" value="ECO:0007669"/>
    <property type="project" value="UniProtKB-KW"/>
</dbReference>
<dbReference type="Pfam" id="PF21761">
    <property type="entry name" value="RedAm-like_C"/>
    <property type="match status" value="1"/>
</dbReference>
<accession>A0A1M5ERG1</accession>
<dbReference type="InterPro" id="IPR048666">
    <property type="entry name" value="RedAm-like_C"/>
</dbReference>
<evidence type="ECO:0000259" key="3">
    <source>
        <dbReference type="Pfam" id="PF03446"/>
    </source>
</evidence>
<dbReference type="EMBL" id="FQVN01000005">
    <property type="protein sequence ID" value="SHF81736.1"/>
    <property type="molecule type" value="Genomic_DNA"/>
</dbReference>
<evidence type="ECO:0000313" key="6">
    <source>
        <dbReference type="Proteomes" id="UP000184501"/>
    </source>
</evidence>
<comment type="similarity">
    <text evidence="1">Belongs to the HIBADH-related family.</text>
</comment>
<evidence type="ECO:0000259" key="4">
    <source>
        <dbReference type="Pfam" id="PF21761"/>
    </source>
</evidence>
<feature type="domain" description="NADPH-dependent reductive aminase-like C-terminal" evidence="4">
    <location>
        <begin position="175"/>
        <end position="284"/>
    </location>
</feature>
<dbReference type="InterPro" id="IPR015815">
    <property type="entry name" value="HIBADH-related"/>
</dbReference>
<dbReference type="AlphaFoldDB" id="A0A1M5ERG1"/>
<dbReference type="Gene3D" id="1.10.1040.10">
    <property type="entry name" value="N-(1-d-carboxylethyl)-l-norvaline Dehydrogenase, domain 2"/>
    <property type="match status" value="1"/>
</dbReference>